<dbReference type="SUPFAM" id="SSF48452">
    <property type="entry name" value="TPR-like"/>
    <property type="match status" value="1"/>
</dbReference>
<feature type="domain" description="SusD-like N-terminal" evidence="7">
    <location>
        <begin position="23"/>
        <end position="209"/>
    </location>
</feature>
<reference evidence="9" key="1">
    <citation type="submission" date="2017-01" db="EMBL/GenBank/DDBJ databases">
        <authorList>
            <person name="Varghese N."/>
            <person name="Submissions S."/>
        </authorList>
    </citation>
    <scope>NUCLEOTIDE SEQUENCE [LARGE SCALE GENOMIC DNA]</scope>
    <source>
        <strain evidence="9">DSM 21054</strain>
    </source>
</reference>
<dbReference type="InterPro" id="IPR033985">
    <property type="entry name" value="SusD-like_N"/>
</dbReference>
<evidence type="ECO:0000256" key="5">
    <source>
        <dbReference type="ARBA" id="ARBA00023237"/>
    </source>
</evidence>
<evidence type="ECO:0000256" key="2">
    <source>
        <dbReference type="ARBA" id="ARBA00006275"/>
    </source>
</evidence>
<keyword evidence="4" id="KW-0472">Membrane</keyword>
<dbReference type="Gene3D" id="1.25.40.390">
    <property type="match status" value="1"/>
</dbReference>
<dbReference type="OrthoDB" id="1097962at2"/>
<dbReference type="Gene3D" id="1.25.40.900">
    <property type="match status" value="1"/>
</dbReference>
<dbReference type="PROSITE" id="PS51257">
    <property type="entry name" value="PROKAR_LIPOPROTEIN"/>
    <property type="match status" value="1"/>
</dbReference>
<evidence type="ECO:0000256" key="4">
    <source>
        <dbReference type="ARBA" id="ARBA00023136"/>
    </source>
</evidence>
<evidence type="ECO:0000313" key="9">
    <source>
        <dbReference type="Proteomes" id="UP000186917"/>
    </source>
</evidence>
<dbReference type="Proteomes" id="UP000186917">
    <property type="component" value="Unassembled WGS sequence"/>
</dbReference>
<keyword evidence="9" id="KW-1185">Reference proteome</keyword>
<accession>A0A1N7L9K6</accession>
<evidence type="ECO:0000256" key="3">
    <source>
        <dbReference type="ARBA" id="ARBA00022729"/>
    </source>
</evidence>
<dbReference type="EMBL" id="FTOR01000001">
    <property type="protein sequence ID" value="SIS70535.1"/>
    <property type="molecule type" value="Genomic_DNA"/>
</dbReference>
<keyword evidence="5" id="KW-0998">Cell outer membrane</keyword>
<dbReference type="Pfam" id="PF07980">
    <property type="entry name" value="SusD_RagB"/>
    <property type="match status" value="1"/>
</dbReference>
<dbReference type="RefSeq" id="WP_084206022.1">
    <property type="nucleotide sequence ID" value="NZ_AP017422.1"/>
</dbReference>
<comment type="similarity">
    <text evidence="2">Belongs to the SusD family.</text>
</comment>
<comment type="subcellular location">
    <subcellularLocation>
        <location evidence="1">Cell outer membrane</location>
    </subcellularLocation>
</comment>
<proteinExistence type="inferred from homology"/>
<evidence type="ECO:0000259" key="6">
    <source>
        <dbReference type="Pfam" id="PF07980"/>
    </source>
</evidence>
<dbReference type="GO" id="GO:0009279">
    <property type="term" value="C:cell outer membrane"/>
    <property type="evidence" value="ECO:0007669"/>
    <property type="project" value="UniProtKB-SubCell"/>
</dbReference>
<evidence type="ECO:0000313" key="8">
    <source>
        <dbReference type="EMBL" id="SIS70535.1"/>
    </source>
</evidence>
<evidence type="ECO:0000259" key="7">
    <source>
        <dbReference type="Pfam" id="PF14322"/>
    </source>
</evidence>
<gene>
    <name evidence="8" type="ORF">SAMN05421788_101729</name>
</gene>
<organism evidence="8 9">
    <name type="scientific">Filimonas lacunae</name>
    <dbReference type="NCBI Taxonomy" id="477680"/>
    <lineage>
        <taxon>Bacteria</taxon>
        <taxon>Pseudomonadati</taxon>
        <taxon>Bacteroidota</taxon>
        <taxon>Chitinophagia</taxon>
        <taxon>Chitinophagales</taxon>
        <taxon>Chitinophagaceae</taxon>
        <taxon>Filimonas</taxon>
    </lineage>
</organism>
<dbReference type="Pfam" id="PF14322">
    <property type="entry name" value="SusD-like_3"/>
    <property type="match status" value="1"/>
</dbReference>
<evidence type="ECO:0000256" key="1">
    <source>
        <dbReference type="ARBA" id="ARBA00004442"/>
    </source>
</evidence>
<feature type="domain" description="RagB/SusD" evidence="6">
    <location>
        <begin position="353"/>
        <end position="450"/>
    </location>
</feature>
<dbReference type="InterPro" id="IPR011990">
    <property type="entry name" value="TPR-like_helical_dom_sf"/>
</dbReference>
<dbReference type="InterPro" id="IPR012944">
    <property type="entry name" value="SusD_RagB_dom"/>
</dbReference>
<sequence>MKRLFLFIVLLFITGMFSSCKKWLSVQPEDQFTQDQIFTSTTGTQQALNAIYLQMGDNKLYGAYMTMVFPEILAQQYNIIASSHTLGPITTYTYVDEKSVIFTEAIWTKAFAAIAGVNNFLNGITVNHVLTAEQDSVLRGEAYGLRAYLHLDMLRLFGPVYASADSTALSIPYYRNISTNFNPYLPANKVMDSIEADLAEAARLLKNDPVIVWGKGGNPAANSDPFFQNRNYRMNYYAVKALQARTYMYRGNKTGAYDAANEVITNAQAKFPWITTTALTNDKDNPDRIFSSELLFALQSVNMYSNYNTYYAPSLTDANILAPTDARLKTTFEDNSNDFRYTYLWFYPSVGSKSYRTFYKYADVVKDTMRFRYMMPMIRISEMYYIAAECATDATTAINYLNTVRYNRNLVNLANTVTLRTELTKEYQKEFIGEGQLFFYYKRINRSTIPNGTSTASITMTNAKYTAVKPSSETNFH</sequence>
<protein>
    <submittedName>
        <fullName evidence="8">SusD family protein</fullName>
    </submittedName>
</protein>
<dbReference type="AlphaFoldDB" id="A0A1N7L9K6"/>
<dbReference type="STRING" id="477680.SAMN05421788_101729"/>
<name>A0A1N7L9K6_9BACT</name>
<keyword evidence="3" id="KW-0732">Signal</keyword>